<evidence type="ECO:0000256" key="1">
    <source>
        <dbReference type="SAM" id="MobiDB-lite"/>
    </source>
</evidence>
<evidence type="ECO:0000313" key="3">
    <source>
        <dbReference type="Proteomes" id="UP000324222"/>
    </source>
</evidence>
<protein>
    <submittedName>
        <fullName evidence="2">Transcriptional repressor protein YY1</fullName>
    </submittedName>
</protein>
<keyword evidence="3" id="KW-1185">Reference proteome</keyword>
<feature type="region of interest" description="Disordered" evidence="1">
    <location>
        <begin position="53"/>
        <end position="74"/>
    </location>
</feature>
<sequence>MPVDAIETYEAEPIIALQQLPEAGREEIIFQTQEEVVGEQEIPYEIPVPVENDVCVESSPGPSKRQKKGQKRRREVIEDFTATTSLGQKWEQKQVQIKTLEGEFSVTMWSSGVDEGKCQCQCPAECPVRLVSLRAWNNMRAATSSTPQYETDYNSTQQYVQVEMPSPDDQQFVIYTS</sequence>
<dbReference type="Proteomes" id="UP000324222">
    <property type="component" value="Unassembled WGS sequence"/>
</dbReference>
<gene>
    <name evidence="2" type="primary">YY1</name>
    <name evidence="2" type="ORF">E2C01_004488</name>
</gene>
<comment type="caution">
    <text evidence="2">The sequence shown here is derived from an EMBL/GenBank/DDBJ whole genome shotgun (WGS) entry which is preliminary data.</text>
</comment>
<dbReference type="EMBL" id="VSRR010000183">
    <property type="protein sequence ID" value="MPC11813.1"/>
    <property type="molecule type" value="Genomic_DNA"/>
</dbReference>
<feature type="compositionally biased region" description="Basic residues" evidence="1">
    <location>
        <begin position="64"/>
        <end position="74"/>
    </location>
</feature>
<accession>A0A5B7CWI2</accession>
<dbReference type="OrthoDB" id="10264072at2759"/>
<dbReference type="AlphaFoldDB" id="A0A5B7CWI2"/>
<name>A0A5B7CWI2_PORTR</name>
<proteinExistence type="predicted"/>
<organism evidence="2 3">
    <name type="scientific">Portunus trituberculatus</name>
    <name type="common">Swimming crab</name>
    <name type="synonym">Neptunus trituberculatus</name>
    <dbReference type="NCBI Taxonomy" id="210409"/>
    <lineage>
        <taxon>Eukaryota</taxon>
        <taxon>Metazoa</taxon>
        <taxon>Ecdysozoa</taxon>
        <taxon>Arthropoda</taxon>
        <taxon>Crustacea</taxon>
        <taxon>Multicrustacea</taxon>
        <taxon>Malacostraca</taxon>
        <taxon>Eumalacostraca</taxon>
        <taxon>Eucarida</taxon>
        <taxon>Decapoda</taxon>
        <taxon>Pleocyemata</taxon>
        <taxon>Brachyura</taxon>
        <taxon>Eubrachyura</taxon>
        <taxon>Portunoidea</taxon>
        <taxon>Portunidae</taxon>
        <taxon>Portuninae</taxon>
        <taxon>Portunus</taxon>
    </lineage>
</organism>
<reference evidence="2 3" key="1">
    <citation type="submission" date="2019-05" db="EMBL/GenBank/DDBJ databases">
        <title>Another draft genome of Portunus trituberculatus and its Hox gene families provides insights of decapod evolution.</title>
        <authorList>
            <person name="Jeong J.-H."/>
            <person name="Song I."/>
            <person name="Kim S."/>
            <person name="Choi T."/>
            <person name="Kim D."/>
            <person name="Ryu S."/>
            <person name="Kim W."/>
        </authorList>
    </citation>
    <scope>NUCLEOTIDE SEQUENCE [LARGE SCALE GENOMIC DNA]</scope>
    <source>
        <tissue evidence="2">Muscle</tissue>
    </source>
</reference>
<evidence type="ECO:0000313" key="2">
    <source>
        <dbReference type="EMBL" id="MPC11813.1"/>
    </source>
</evidence>